<proteinExistence type="predicted"/>
<dbReference type="PANTHER" id="PTHR13696">
    <property type="entry name" value="P-LOOP CONTAINING NUCLEOSIDE TRIPHOSPHATE HYDROLASE"/>
    <property type="match status" value="1"/>
</dbReference>
<dbReference type="AlphaFoldDB" id="A0A517R1H6"/>
<dbReference type="InterPro" id="IPR027417">
    <property type="entry name" value="P-loop_NTPase"/>
</dbReference>
<keyword evidence="2" id="KW-1133">Transmembrane helix</keyword>
<dbReference type="Pfam" id="PF13614">
    <property type="entry name" value="AAA_31"/>
    <property type="match status" value="1"/>
</dbReference>
<evidence type="ECO:0000256" key="1">
    <source>
        <dbReference type="SAM" id="Coils"/>
    </source>
</evidence>
<evidence type="ECO:0000313" key="5">
    <source>
        <dbReference type="Proteomes" id="UP000317318"/>
    </source>
</evidence>
<dbReference type="InterPro" id="IPR050678">
    <property type="entry name" value="DNA_Partitioning_ATPase"/>
</dbReference>
<feature type="coiled-coil region" evidence="1">
    <location>
        <begin position="58"/>
        <end position="124"/>
    </location>
</feature>
<accession>A0A517R1H6</accession>
<evidence type="ECO:0000256" key="2">
    <source>
        <dbReference type="SAM" id="Phobius"/>
    </source>
</evidence>
<dbReference type="InterPro" id="IPR025669">
    <property type="entry name" value="AAA_dom"/>
</dbReference>
<name>A0A517R1H6_9PLAN</name>
<sequence length="438" mass="48388">MLENTFDYLVLLSERSAPVFVAGIVGLILGALFTASLTTPLGFLLRRVFGGSSRPKRVDDLVAACEAAVQRAEQAEAERKALQSDYDQLEADRAGEREQAADEAAELQQEIDRLNEQIQEIVDSDGRVWEKLPTDDVPPFIPKQDRQALVVAVANLKGGVGKTTVTANLGAALASGGSRVLLIDLDHQHSLSDLCFPEQKRGDLKCSGRLIDHFFDPDRAPHRPLRECIERVGDTELHCIVSDEFLADAETKAMATWLVGQSDSDVRYWLRTLLHDPDISERFDWILIDCPPRLTTGTVNALAAADEVLVPVLLDAPSMNAVPRMLKWLYQLKHHAGVCPNASLLGVIANRTNKQPSLTSNERDSWQGLQAKANDRWDDPIHFFERFIPGKVAFADAAKDSKFAADDPALKAVFLDLVREVRTQVPHHHEGSTSPQLS</sequence>
<keyword evidence="2" id="KW-0472">Membrane</keyword>
<evidence type="ECO:0000313" key="4">
    <source>
        <dbReference type="EMBL" id="QDT37711.1"/>
    </source>
</evidence>
<organism evidence="4 5">
    <name type="scientific">Stratiformator vulcanicus</name>
    <dbReference type="NCBI Taxonomy" id="2527980"/>
    <lineage>
        <taxon>Bacteria</taxon>
        <taxon>Pseudomonadati</taxon>
        <taxon>Planctomycetota</taxon>
        <taxon>Planctomycetia</taxon>
        <taxon>Planctomycetales</taxon>
        <taxon>Planctomycetaceae</taxon>
        <taxon>Stratiformator</taxon>
    </lineage>
</organism>
<dbReference type="EMBL" id="CP036268">
    <property type="protein sequence ID" value="QDT37711.1"/>
    <property type="molecule type" value="Genomic_DNA"/>
</dbReference>
<reference evidence="4 5" key="1">
    <citation type="submission" date="2019-02" db="EMBL/GenBank/DDBJ databases">
        <title>Deep-cultivation of Planctomycetes and their phenomic and genomic characterization uncovers novel biology.</title>
        <authorList>
            <person name="Wiegand S."/>
            <person name="Jogler M."/>
            <person name="Boedeker C."/>
            <person name="Pinto D."/>
            <person name="Vollmers J."/>
            <person name="Rivas-Marin E."/>
            <person name="Kohn T."/>
            <person name="Peeters S.H."/>
            <person name="Heuer A."/>
            <person name="Rast P."/>
            <person name="Oberbeckmann S."/>
            <person name="Bunk B."/>
            <person name="Jeske O."/>
            <person name="Meyerdierks A."/>
            <person name="Storesund J.E."/>
            <person name="Kallscheuer N."/>
            <person name="Luecker S."/>
            <person name="Lage O.M."/>
            <person name="Pohl T."/>
            <person name="Merkel B.J."/>
            <person name="Hornburger P."/>
            <person name="Mueller R.-W."/>
            <person name="Bruemmer F."/>
            <person name="Labrenz M."/>
            <person name="Spormann A.M."/>
            <person name="Op den Camp H."/>
            <person name="Overmann J."/>
            <person name="Amann R."/>
            <person name="Jetten M.S.M."/>
            <person name="Mascher T."/>
            <person name="Medema M.H."/>
            <person name="Devos D.P."/>
            <person name="Kaster A.-K."/>
            <person name="Ovreas L."/>
            <person name="Rohde M."/>
            <person name="Galperin M.Y."/>
            <person name="Jogler C."/>
        </authorList>
    </citation>
    <scope>NUCLEOTIDE SEQUENCE [LARGE SCALE GENOMIC DNA]</scope>
    <source>
        <strain evidence="4 5">Pan189</strain>
    </source>
</reference>
<dbReference type="OrthoDB" id="9777757at2"/>
<dbReference type="CDD" id="cd02042">
    <property type="entry name" value="ParAB_family"/>
    <property type="match status" value="1"/>
</dbReference>
<evidence type="ECO:0000259" key="3">
    <source>
        <dbReference type="Pfam" id="PF13614"/>
    </source>
</evidence>
<keyword evidence="2" id="KW-0812">Transmembrane</keyword>
<gene>
    <name evidence="4" type="primary">parA_1</name>
    <name evidence="4" type="ORF">Pan189_20930</name>
</gene>
<protein>
    <submittedName>
        <fullName evidence="4">Chromosome partitioning protein ParA</fullName>
    </submittedName>
</protein>
<dbReference type="KEGG" id="svp:Pan189_20930"/>
<dbReference type="Proteomes" id="UP000317318">
    <property type="component" value="Chromosome"/>
</dbReference>
<feature type="domain" description="AAA" evidence="3">
    <location>
        <begin position="150"/>
        <end position="334"/>
    </location>
</feature>
<keyword evidence="1" id="KW-0175">Coiled coil</keyword>
<dbReference type="Gene3D" id="3.40.50.300">
    <property type="entry name" value="P-loop containing nucleotide triphosphate hydrolases"/>
    <property type="match status" value="1"/>
</dbReference>
<feature type="transmembrane region" description="Helical" evidence="2">
    <location>
        <begin position="20"/>
        <end position="45"/>
    </location>
</feature>
<keyword evidence="5" id="KW-1185">Reference proteome</keyword>
<dbReference type="SUPFAM" id="SSF52540">
    <property type="entry name" value="P-loop containing nucleoside triphosphate hydrolases"/>
    <property type="match status" value="1"/>
</dbReference>
<dbReference type="RefSeq" id="WP_145363802.1">
    <property type="nucleotide sequence ID" value="NZ_CP036268.1"/>
</dbReference>
<dbReference type="PANTHER" id="PTHR13696:SF99">
    <property type="entry name" value="COBYRINIC ACID AC-DIAMIDE SYNTHASE"/>
    <property type="match status" value="1"/>
</dbReference>